<accession>A0A507DFD2</accession>
<proteinExistence type="predicted"/>
<gene>
    <name evidence="1" type="ORF">CcCBS67573_g10101</name>
</gene>
<keyword evidence="2" id="KW-1185">Reference proteome</keyword>
<organism evidence="1 2">
    <name type="scientific">Chytriomyces confervae</name>
    <dbReference type="NCBI Taxonomy" id="246404"/>
    <lineage>
        <taxon>Eukaryota</taxon>
        <taxon>Fungi</taxon>
        <taxon>Fungi incertae sedis</taxon>
        <taxon>Chytridiomycota</taxon>
        <taxon>Chytridiomycota incertae sedis</taxon>
        <taxon>Chytridiomycetes</taxon>
        <taxon>Chytridiales</taxon>
        <taxon>Chytriomycetaceae</taxon>
        <taxon>Chytriomyces</taxon>
    </lineage>
</organism>
<sequence>MRPRYYFSDENDVTKVDGHSEVESKLEAETVTTVTEENVTEAEYSSEVDVSGSLNETIPPLEENYDGWKSFLEWRDGIELDMTASSVEVGPVANADHDLFENNSQDGFSIFAIRLYDSDELESTADDDDSSCDHLEDIKDAEQVGISDDQSACSRRTMDLESILAAFPDYVARPPASLKGLPIAQTSPILCSASFHETRFRSVSEPADHSPSLWRDVPLAFFKSGVHLFVQNFHTTKPKHSTLVPQVLSDEHYTEYSITVKLLRPRIIPFGNAEPCSHQLNRRYSQFRSLFVELKKAREYQTSYLGL</sequence>
<dbReference type="EMBL" id="QEAP01001177">
    <property type="protein sequence ID" value="TPX50246.1"/>
    <property type="molecule type" value="Genomic_DNA"/>
</dbReference>
<dbReference type="OrthoDB" id="2163129at2759"/>
<dbReference type="Proteomes" id="UP000320333">
    <property type="component" value="Unassembled WGS sequence"/>
</dbReference>
<name>A0A507DFD2_9FUNG</name>
<dbReference type="AlphaFoldDB" id="A0A507DFD2"/>
<evidence type="ECO:0008006" key="3">
    <source>
        <dbReference type="Google" id="ProtNLM"/>
    </source>
</evidence>
<evidence type="ECO:0000313" key="1">
    <source>
        <dbReference type="EMBL" id="TPX50246.1"/>
    </source>
</evidence>
<evidence type="ECO:0000313" key="2">
    <source>
        <dbReference type="Proteomes" id="UP000320333"/>
    </source>
</evidence>
<reference evidence="1 2" key="1">
    <citation type="journal article" date="2019" name="Sci. Rep.">
        <title>Comparative genomics of chytrid fungi reveal insights into the obligate biotrophic and pathogenic lifestyle of Synchytrium endobioticum.</title>
        <authorList>
            <person name="van de Vossenberg B.T.L.H."/>
            <person name="Warris S."/>
            <person name="Nguyen H.D.T."/>
            <person name="van Gent-Pelzer M.P.E."/>
            <person name="Joly D.L."/>
            <person name="van de Geest H.C."/>
            <person name="Bonants P.J.M."/>
            <person name="Smith D.S."/>
            <person name="Levesque C.A."/>
            <person name="van der Lee T.A.J."/>
        </authorList>
    </citation>
    <scope>NUCLEOTIDE SEQUENCE [LARGE SCALE GENOMIC DNA]</scope>
    <source>
        <strain evidence="1 2">CBS 675.73</strain>
    </source>
</reference>
<protein>
    <recommendedName>
        <fullName evidence="3">PX domain-containing protein</fullName>
    </recommendedName>
</protein>
<comment type="caution">
    <text evidence="1">The sequence shown here is derived from an EMBL/GenBank/DDBJ whole genome shotgun (WGS) entry which is preliminary data.</text>
</comment>